<keyword evidence="4 10" id="KW-0808">Transferase</keyword>
<evidence type="ECO:0000259" key="9">
    <source>
        <dbReference type="PROSITE" id="PS50109"/>
    </source>
</evidence>
<dbReference type="Pfam" id="PF02518">
    <property type="entry name" value="HATPase_c"/>
    <property type="match status" value="1"/>
</dbReference>
<accession>A0A238L6R4</accession>
<feature type="transmembrane region" description="Helical" evidence="7">
    <location>
        <begin position="377"/>
        <end position="401"/>
    </location>
</feature>
<evidence type="ECO:0000256" key="7">
    <source>
        <dbReference type="SAM" id="Phobius"/>
    </source>
</evidence>
<evidence type="ECO:0000313" key="11">
    <source>
        <dbReference type="Proteomes" id="UP000207598"/>
    </source>
</evidence>
<feature type="chain" id="PRO_5012127515" description="histidine kinase" evidence="8">
    <location>
        <begin position="23"/>
        <end position="659"/>
    </location>
</feature>
<feature type="transmembrane region" description="Helical" evidence="7">
    <location>
        <begin position="315"/>
        <end position="333"/>
    </location>
</feature>
<dbReference type="InterPro" id="IPR005467">
    <property type="entry name" value="His_kinase_dom"/>
</dbReference>
<dbReference type="GO" id="GO:0009927">
    <property type="term" value="F:histidine phosphotransfer kinase activity"/>
    <property type="evidence" value="ECO:0007669"/>
    <property type="project" value="TreeGrafter"/>
</dbReference>
<keyword evidence="11" id="KW-1185">Reference proteome</keyword>
<name>A0A238L6R4_9RHOB</name>
<reference evidence="10 11" key="1">
    <citation type="submission" date="2017-05" db="EMBL/GenBank/DDBJ databases">
        <authorList>
            <person name="Song R."/>
            <person name="Chenine A.L."/>
            <person name="Ruprecht R.M."/>
        </authorList>
    </citation>
    <scope>NUCLEOTIDE SEQUENCE [LARGE SCALE GENOMIC DNA]</scope>
    <source>
        <strain evidence="10 11">CECT 8898</strain>
    </source>
</reference>
<dbReference type="CDD" id="cd00082">
    <property type="entry name" value="HisKA"/>
    <property type="match status" value="1"/>
</dbReference>
<dbReference type="InterPro" id="IPR003661">
    <property type="entry name" value="HisK_dim/P_dom"/>
</dbReference>
<dbReference type="SMART" id="SM00387">
    <property type="entry name" value="HATPase_c"/>
    <property type="match status" value="1"/>
</dbReference>
<keyword evidence="6" id="KW-0175">Coiled coil</keyword>
<gene>
    <name evidence="10" type="primary">barA</name>
    <name evidence="10" type="ORF">MAA8898_04989</name>
</gene>
<dbReference type="Gene3D" id="1.10.287.130">
    <property type="match status" value="1"/>
</dbReference>
<dbReference type="Pfam" id="PF00512">
    <property type="entry name" value="HisKA"/>
    <property type="match status" value="1"/>
</dbReference>
<dbReference type="InterPro" id="IPR003594">
    <property type="entry name" value="HATPase_dom"/>
</dbReference>
<dbReference type="SUPFAM" id="SSF47384">
    <property type="entry name" value="Homodimeric domain of signal transducing histidine kinase"/>
    <property type="match status" value="1"/>
</dbReference>
<dbReference type="GO" id="GO:0000155">
    <property type="term" value="F:phosphorelay sensor kinase activity"/>
    <property type="evidence" value="ECO:0007669"/>
    <property type="project" value="InterPro"/>
</dbReference>
<comment type="catalytic activity">
    <reaction evidence="1">
        <text>ATP + protein L-histidine = ADP + protein N-phospho-L-histidine.</text>
        <dbReference type="EC" id="2.7.13.3"/>
    </reaction>
</comment>
<dbReference type="Proteomes" id="UP000207598">
    <property type="component" value="Unassembled WGS sequence"/>
</dbReference>
<dbReference type="PROSITE" id="PS50109">
    <property type="entry name" value="HIS_KIN"/>
    <property type="match status" value="1"/>
</dbReference>
<dbReference type="PANTHER" id="PTHR43047:SF9">
    <property type="entry name" value="HISTIDINE KINASE"/>
    <property type="match status" value="1"/>
</dbReference>
<evidence type="ECO:0000256" key="6">
    <source>
        <dbReference type="SAM" id="Coils"/>
    </source>
</evidence>
<dbReference type="PANTHER" id="PTHR43047">
    <property type="entry name" value="TWO-COMPONENT HISTIDINE PROTEIN KINASE"/>
    <property type="match status" value="1"/>
</dbReference>
<dbReference type="InterPro" id="IPR036097">
    <property type="entry name" value="HisK_dim/P_sf"/>
</dbReference>
<feature type="signal peptide" evidence="8">
    <location>
        <begin position="1"/>
        <end position="22"/>
    </location>
</feature>
<dbReference type="AlphaFoldDB" id="A0A238L6R4"/>
<feature type="coiled-coil region" evidence="6">
    <location>
        <begin position="406"/>
        <end position="437"/>
    </location>
</feature>
<evidence type="ECO:0000313" key="10">
    <source>
        <dbReference type="EMBL" id="SMX50785.1"/>
    </source>
</evidence>
<dbReference type="InterPro" id="IPR036890">
    <property type="entry name" value="HATPase_C_sf"/>
</dbReference>
<dbReference type="GO" id="GO:0005886">
    <property type="term" value="C:plasma membrane"/>
    <property type="evidence" value="ECO:0007669"/>
    <property type="project" value="TreeGrafter"/>
</dbReference>
<evidence type="ECO:0000256" key="2">
    <source>
        <dbReference type="ARBA" id="ARBA00012438"/>
    </source>
</evidence>
<sequence length="659" mass="70581">MRAHLALFLSLLIAVLAAQVLRADPPPVLLLDDAAPAQTIGTQMRFAPDRGDTLADLADRYAEGRLSPSFAESAAQLAPYQPLWGLVEIQNAAPADGRPPADWQLASDIYGLVALDVVLIRLGAETEQLLAHDIRAPFDPGDYAVTRLVSEPFTLRPGERALLVVRMVHGTVEALDLSLERGAAVRAAAFASGLMLAGFYAFLLSSLVVFAVFSALMRVGVGVDYAGLLLLGLVFVAYLDGFLFRWLYPARPGLHLPTGISLLLGATALGFLTAALSLTRVADAPRAARWLIAAAALAAACIAAVFILPPEVMAPIAYVLLAAMLAAQVLAVFRWDRLGDTMRPLLRLVALVALVGLGGVVALALARAPAGGLSIPWAIKGTYAVLALGIMGSLSAGLIDLRRSHAAALRREMDAVRKEAQTTRELLEAERAHARMRDLADQRRLQLASMSHDIRQPLSALRLSIEGMARDAPPEVQAQLHEAFDYIQTLTARQLDDARDEVRAEASANVDRSEPYPLSLILQTVGQMFRDEAQAKGLALRIVPCSALVDVPPLHLMRILSNLVSNAVKYTGKGKVLAGVRRRDGALVLQVLDSGPGMTEAEIMRYMQPWHAGDDSGGHGLGLAICRQIAAQDGLRLDVDSQPGKGTVFSLHLRRADSP</sequence>
<dbReference type="SMART" id="SM00388">
    <property type="entry name" value="HisKA"/>
    <property type="match status" value="1"/>
</dbReference>
<keyword evidence="7" id="KW-0472">Membrane</keyword>
<feature type="transmembrane region" description="Helical" evidence="7">
    <location>
        <begin position="187"/>
        <end position="213"/>
    </location>
</feature>
<keyword evidence="3" id="KW-0597">Phosphoprotein</keyword>
<keyword evidence="5 10" id="KW-0418">Kinase</keyword>
<feature type="domain" description="Histidine kinase" evidence="9">
    <location>
        <begin position="449"/>
        <end position="657"/>
    </location>
</feature>
<dbReference type="EC" id="2.7.13.3" evidence="2"/>
<evidence type="ECO:0000256" key="5">
    <source>
        <dbReference type="ARBA" id="ARBA00022777"/>
    </source>
</evidence>
<dbReference type="InterPro" id="IPR004358">
    <property type="entry name" value="Sig_transdc_His_kin-like_C"/>
</dbReference>
<feature type="transmembrane region" description="Helical" evidence="7">
    <location>
        <begin position="290"/>
        <end position="309"/>
    </location>
</feature>
<dbReference type="Gene3D" id="3.30.565.10">
    <property type="entry name" value="Histidine kinase-like ATPase, C-terminal domain"/>
    <property type="match status" value="1"/>
</dbReference>
<dbReference type="SUPFAM" id="SSF55874">
    <property type="entry name" value="ATPase domain of HSP90 chaperone/DNA topoisomerase II/histidine kinase"/>
    <property type="match status" value="1"/>
</dbReference>
<feature type="transmembrane region" description="Helical" evidence="7">
    <location>
        <begin position="260"/>
        <end position="278"/>
    </location>
</feature>
<evidence type="ECO:0000256" key="3">
    <source>
        <dbReference type="ARBA" id="ARBA00022553"/>
    </source>
</evidence>
<feature type="transmembrane region" description="Helical" evidence="7">
    <location>
        <begin position="225"/>
        <end position="248"/>
    </location>
</feature>
<keyword evidence="7" id="KW-0812">Transmembrane</keyword>
<feature type="transmembrane region" description="Helical" evidence="7">
    <location>
        <begin position="345"/>
        <end position="365"/>
    </location>
</feature>
<evidence type="ECO:0000256" key="4">
    <source>
        <dbReference type="ARBA" id="ARBA00022679"/>
    </source>
</evidence>
<protein>
    <recommendedName>
        <fullName evidence="2">histidine kinase</fullName>
        <ecNumber evidence="2">2.7.13.3</ecNumber>
    </recommendedName>
</protein>
<keyword evidence="8" id="KW-0732">Signal</keyword>
<organism evidence="10 11">
    <name type="scientific">Maliponia aquimaris</name>
    <dbReference type="NCBI Taxonomy" id="1673631"/>
    <lineage>
        <taxon>Bacteria</taxon>
        <taxon>Pseudomonadati</taxon>
        <taxon>Pseudomonadota</taxon>
        <taxon>Alphaproteobacteria</taxon>
        <taxon>Rhodobacterales</taxon>
        <taxon>Paracoccaceae</taxon>
        <taxon>Maliponia</taxon>
    </lineage>
</organism>
<dbReference type="PRINTS" id="PR00344">
    <property type="entry name" value="BCTRLSENSOR"/>
</dbReference>
<dbReference type="EMBL" id="FXYF01000028">
    <property type="protein sequence ID" value="SMX50785.1"/>
    <property type="molecule type" value="Genomic_DNA"/>
</dbReference>
<keyword evidence="7" id="KW-1133">Transmembrane helix</keyword>
<evidence type="ECO:0000256" key="8">
    <source>
        <dbReference type="SAM" id="SignalP"/>
    </source>
</evidence>
<proteinExistence type="predicted"/>
<evidence type="ECO:0000256" key="1">
    <source>
        <dbReference type="ARBA" id="ARBA00000085"/>
    </source>
</evidence>